<evidence type="ECO:0000313" key="3">
    <source>
        <dbReference type="Proteomes" id="UP000001058"/>
    </source>
</evidence>
<dbReference type="GO" id="GO:0006606">
    <property type="term" value="P:protein import into nucleus"/>
    <property type="evidence" value="ECO:0007669"/>
    <property type="project" value="TreeGrafter"/>
</dbReference>
<dbReference type="GO" id="GO:0061608">
    <property type="term" value="F:nuclear import signal receptor activity"/>
    <property type="evidence" value="ECO:0007669"/>
    <property type="project" value="TreeGrafter"/>
</dbReference>
<dbReference type="GO" id="GO:0005634">
    <property type="term" value="C:nucleus"/>
    <property type="evidence" value="ECO:0007669"/>
    <property type="project" value="TreeGrafter"/>
</dbReference>
<keyword evidence="3" id="KW-1185">Reference proteome</keyword>
<dbReference type="GeneID" id="9627696"/>
<sequence length="224" mass="24104">MFGLFFVGVTGPITSSQLVQVDQTHWVLDCSNIIANYTDLKEVALFLLPGSVLDPNLALGLYVKAGAVGQWAYRGCVHNTHPSEVMPLQWPLNDDGSPLPSSLGPVQIGISIEPGEQIIQNEGSAHGAKEEFAKRVGLDLFRFLESFQTQQMGDHIVVPANALDSLSTLLEQTLDELQDKNIKCQGAIAAARMAGKVELHGVKTSRLATLDPGSVLDSLSTWGL</sequence>
<dbReference type="InParanoid" id="D8U2H6"/>
<dbReference type="Proteomes" id="UP000001058">
    <property type="component" value="Unassembled WGS sequence"/>
</dbReference>
<dbReference type="PANTHER" id="PTHR12925:SF0">
    <property type="entry name" value="PROTEIN HIKESHI"/>
    <property type="match status" value="1"/>
</dbReference>
<dbReference type="STRING" id="3068.D8U2H6"/>
<dbReference type="GO" id="GO:0005829">
    <property type="term" value="C:cytosol"/>
    <property type="evidence" value="ECO:0007669"/>
    <property type="project" value="TreeGrafter"/>
</dbReference>
<evidence type="ECO:0000259" key="1">
    <source>
        <dbReference type="Pfam" id="PF05603"/>
    </source>
</evidence>
<dbReference type="AlphaFoldDB" id="D8U2H6"/>
<protein>
    <recommendedName>
        <fullName evidence="1">Hikeshi-like N-terminal domain-containing protein</fullName>
    </recommendedName>
</protein>
<proteinExistence type="predicted"/>
<dbReference type="InterPro" id="IPR031318">
    <property type="entry name" value="OPI10"/>
</dbReference>
<dbReference type="Pfam" id="PF05603">
    <property type="entry name" value="Hikeshi-like_N"/>
    <property type="match status" value="1"/>
</dbReference>
<reference evidence="2 3" key="1">
    <citation type="journal article" date="2010" name="Science">
        <title>Genomic analysis of organismal complexity in the multicellular green alga Volvox carteri.</title>
        <authorList>
            <person name="Prochnik S.E."/>
            <person name="Umen J."/>
            <person name="Nedelcu A.M."/>
            <person name="Hallmann A."/>
            <person name="Miller S.M."/>
            <person name="Nishii I."/>
            <person name="Ferris P."/>
            <person name="Kuo A."/>
            <person name="Mitros T."/>
            <person name="Fritz-Laylin L.K."/>
            <person name="Hellsten U."/>
            <person name="Chapman J."/>
            <person name="Simakov O."/>
            <person name="Rensing S.A."/>
            <person name="Terry A."/>
            <person name="Pangilinan J."/>
            <person name="Kapitonov V."/>
            <person name="Jurka J."/>
            <person name="Salamov A."/>
            <person name="Shapiro H."/>
            <person name="Schmutz J."/>
            <person name="Grimwood J."/>
            <person name="Lindquist E."/>
            <person name="Lucas S."/>
            <person name="Grigoriev I.V."/>
            <person name="Schmitt R."/>
            <person name="Kirk D."/>
            <person name="Rokhsar D.S."/>
        </authorList>
    </citation>
    <scope>NUCLEOTIDE SEQUENCE [LARGE SCALE GENOMIC DNA]</scope>
    <source>
        <strain evidence="3">f. Nagariensis / Eve</strain>
    </source>
</reference>
<dbReference type="PANTHER" id="PTHR12925">
    <property type="entry name" value="HIKESHI FAMILY MEMBER"/>
    <property type="match status" value="1"/>
</dbReference>
<dbReference type="InterPro" id="IPR008493">
    <property type="entry name" value="Hikeshi-like_N"/>
</dbReference>
<dbReference type="FunCoup" id="D8U2H6">
    <property type="interactions" value="1210"/>
</dbReference>
<feature type="domain" description="Hikeshi-like N-terminal" evidence="1">
    <location>
        <begin position="11"/>
        <end position="121"/>
    </location>
</feature>
<organism evidence="3">
    <name type="scientific">Volvox carteri f. nagariensis</name>
    <dbReference type="NCBI Taxonomy" id="3068"/>
    <lineage>
        <taxon>Eukaryota</taxon>
        <taxon>Viridiplantae</taxon>
        <taxon>Chlorophyta</taxon>
        <taxon>core chlorophytes</taxon>
        <taxon>Chlorophyceae</taxon>
        <taxon>CS clade</taxon>
        <taxon>Chlamydomonadales</taxon>
        <taxon>Volvocaceae</taxon>
        <taxon>Volvox</taxon>
    </lineage>
</organism>
<dbReference type="KEGG" id="vcn:VOLCADRAFT_105709"/>
<dbReference type="OrthoDB" id="10248398at2759"/>
<dbReference type="EMBL" id="GL378353">
    <property type="protein sequence ID" value="EFJ46136.1"/>
    <property type="molecule type" value="Genomic_DNA"/>
</dbReference>
<dbReference type="eggNOG" id="KOG4067">
    <property type="taxonomic scope" value="Eukaryota"/>
</dbReference>
<name>D8U2H6_VOLCA</name>
<dbReference type="RefSeq" id="XP_002952886.1">
    <property type="nucleotide sequence ID" value="XM_002952840.1"/>
</dbReference>
<gene>
    <name evidence="2" type="ORF">VOLCADRAFT_105709</name>
</gene>
<accession>D8U2H6</accession>
<evidence type="ECO:0000313" key="2">
    <source>
        <dbReference type="EMBL" id="EFJ46136.1"/>
    </source>
</evidence>